<dbReference type="AlphaFoldDB" id="A0A2N7RXJ7"/>
<dbReference type="Proteomes" id="UP000235739">
    <property type="component" value="Unassembled WGS sequence"/>
</dbReference>
<comment type="caution">
    <text evidence="5">The sequence shown here is derived from an EMBL/GenBank/DDBJ whole genome shotgun (WGS) entry which is preliminary data.</text>
</comment>
<evidence type="ECO:0000256" key="2">
    <source>
        <dbReference type="ARBA" id="ARBA00023034"/>
    </source>
</evidence>
<comment type="subcellular location">
    <subcellularLocation>
        <location evidence="1">Golgi apparatus membrane</location>
        <topology evidence="1">Peripheral membrane protein</topology>
        <orientation evidence="1">Cytoplasmic side</orientation>
    </subcellularLocation>
</comment>
<evidence type="ECO:0000256" key="3">
    <source>
        <dbReference type="ARBA" id="ARBA00023121"/>
    </source>
</evidence>
<keyword evidence="4" id="KW-0472">Membrane</keyword>
<dbReference type="EMBL" id="PNQX01000004">
    <property type="protein sequence ID" value="PMQ18612.1"/>
    <property type="molecule type" value="Genomic_DNA"/>
</dbReference>
<accession>A0A2N7RXJ7</accession>
<evidence type="ECO:0000256" key="4">
    <source>
        <dbReference type="ARBA" id="ARBA00023136"/>
    </source>
</evidence>
<gene>
    <name evidence="5" type="ORF">CIK84_17555</name>
</gene>
<dbReference type="RefSeq" id="WP_102599174.1">
    <property type="nucleotide sequence ID" value="NZ_JBQEMF010000055.1"/>
</dbReference>
<proteinExistence type="predicted"/>
<evidence type="ECO:0000313" key="5">
    <source>
        <dbReference type="EMBL" id="PMQ18612.1"/>
    </source>
</evidence>
<dbReference type="Gene3D" id="1.10.3630.10">
    <property type="entry name" value="yeast vps74-n-term truncation variant domain like"/>
    <property type="match status" value="1"/>
</dbReference>
<dbReference type="InterPro" id="IPR008628">
    <property type="entry name" value="GPP34-like"/>
</dbReference>
<dbReference type="GO" id="GO:0070273">
    <property type="term" value="F:phosphatidylinositol-4-phosphate binding"/>
    <property type="evidence" value="ECO:0007669"/>
    <property type="project" value="InterPro"/>
</dbReference>
<evidence type="ECO:0000313" key="6">
    <source>
        <dbReference type="Proteomes" id="UP000235739"/>
    </source>
</evidence>
<keyword evidence="3" id="KW-0446">Lipid-binding</keyword>
<dbReference type="GO" id="GO:0005737">
    <property type="term" value="C:cytoplasm"/>
    <property type="evidence" value="ECO:0007669"/>
    <property type="project" value="UniProtKB-ARBA"/>
</dbReference>
<name>A0A2N7RXJ7_9MICC</name>
<sequence length="220" mass="23343">MLITEKLYLLMASDREKPESVVSATGYGMNAALISDLMIAGRVALSDDQQRQIQLIGAGPCPDPVLAAPLAKLEKKEQLSLDEAVRISGLCDARLVTDSLAKAGIVEYGERTLLGMGKKSVRIINEQIQRQIRADLQAALHGHKTPGASDITVLSIIQAIGLAPEVLKDELAPMSTGQAQARIKELAQDSPVADSAQQAVATMNEAITTQRIIPPATGKG</sequence>
<evidence type="ECO:0000256" key="1">
    <source>
        <dbReference type="ARBA" id="ARBA00004255"/>
    </source>
</evidence>
<keyword evidence="2" id="KW-0333">Golgi apparatus</keyword>
<reference evidence="5 6" key="1">
    <citation type="journal article" date="2017" name="Elife">
        <title>Extensive horizontal gene transfer in cheese-associated bacteria.</title>
        <authorList>
            <person name="Bonham K.S."/>
            <person name="Wolfe B.E."/>
            <person name="Dutton R.J."/>
        </authorList>
    </citation>
    <scope>NUCLEOTIDE SEQUENCE [LARGE SCALE GENOMIC DNA]</scope>
    <source>
        <strain evidence="5 6">JB182</strain>
    </source>
</reference>
<dbReference type="GO" id="GO:0012505">
    <property type="term" value="C:endomembrane system"/>
    <property type="evidence" value="ECO:0007669"/>
    <property type="project" value="UniProtKB-ARBA"/>
</dbReference>
<dbReference type="Pfam" id="PF05719">
    <property type="entry name" value="GPP34"/>
    <property type="match status" value="1"/>
</dbReference>
<protein>
    <recommendedName>
        <fullName evidence="7">GPP34 family phosphoprotein</fullName>
    </recommendedName>
</protein>
<evidence type="ECO:0008006" key="7">
    <source>
        <dbReference type="Google" id="ProtNLM"/>
    </source>
</evidence>
<dbReference type="InterPro" id="IPR038261">
    <property type="entry name" value="GPP34-like_sf"/>
</dbReference>
<organism evidence="5 6">
    <name type="scientific">Glutamicibacter arilaitensis</name>
    <dbReference type="NCBI Taxonomy" id="256701"/>
    <lineage>
        <taxon>Bacteria</taxon>
        <taxon>Bacillati</taxon>
        <taxon>Actinomycetota</taxon>
        <taxon>Actinomycetes</taxon>
        <taxon>Micrococcales</taxon>
        <taxon>Micrococcaceae</taxon>
        <taxon>Glutamicibacter</taxon>
    </lineage>
</organism>